<accession>A0A368YRW8</accession>
<feature type="domain" description="HTH araC/xylS-type" evidence="4">
    <location>
        <begin position="203"/>
        <end position="301"/>
    </location>
</feature>
<dbReference type="SMART" id="SM00342">
    <property type="entry name" value="HTH_ARAC"/>
    <property type="match status" value="1"/>
</dbReference>
<evidence type="ECO:0000259" key="4">
    <source>
        <dbReference type="PROSITE" id="PS01124"/>
    </source>
</evidence>
<dbReference type="SUPFAM" id="SSF46689">
    <property type="entry name" value="Homeodomain-like"/>
    <property type="match status" value="2"/>
</dbReference>
<dbReference type="GO" id="GO:0043565">
    <property type="term" value="F:sequence-specific DNA binding"/>
    <property type="evidence" value="ECO:0007669"/>
    <property type="project" value="InterPro"/>
</dbReference>
<dbReference type="GO" id="GO:0003700">
    <property type="term" value="F:DNA-binding transcription factor activity"/>
    <property type="evidence" value="ECO:0007669"/>
    <property type="project" value="InterPro"/>
</dbReference>
<gene>
    <name evidence="5" type="ORF">C7476_108153</name>
</gene>
<keyword evidence="2 5" id="KW-0238">DNA-binding</keyword>
<dbReference type="InterPro" id="IPR011051">
    <property type="entry name" value="RmlC_Cupin_sf"/>
</dbReference>
<evidence type="ECO:0000313" key="6">
    <source>
        <dbReference type="Proteomes" id="UP000253324"/>
    </source>
</evidence>
<dbReference type="PANTHER" id="PTHR46796:SF7">
    <property type="entry name" value="ARAC FAMILY TRANSCRIPTIONAL REGULATOR"/>
    <property type="match status" value="1"/>
</dbReference>
<name>A0A368YRW8_9HYPH</name>
<evidence type="ECO:0000256" key="3">
    <source>
        <dbReference type="ARBA" id="ARBA00023163"/>
    </source>
</evidence>
<keyword evidence="6" id="KW-1185">Reference proteome</keyword>
<dbReference type="PANTHER" id="PTHR46796">
    <property type="entry name" value="HTH-TYPE TRANSCRIPTIONAL ACTIVATOR RHAS-RELATED"/>
    <property type="match status" value="1"/>
</dbReference>
<dbReference type="InterPro" id="IPR020449">
    <property type="entry name" value="Tscrpt_reg_AraC-type_HTH"/>
</dbReference>
<dbReference type="PRINTS" id="PR00032">
    <property type="entry name" value="HTHARAC"/>
</dbReference>
<dbReference type="Gene3D" id="1.10.10.60">
    <property type="entry name" value="Homeodomain-like"/>
    <property type="match status" value="2"/>
</dbReference>
<keyword evidence="3" id="KW-0804">Transcription</keyword>
<comment type="caution">
    <text evidence="5">The sequence shown here is derived from an EMBL/GenBank/DDBJ whole genome shotgun (WGS) entry which is preliminary data.</text>
</comment>
<dbReference type="AlphaFoldDB" id="A0A368YRW8"/>
<organism evidence="5 6">
    <name type="scientific">Phyllobacterium bourgognense</name>
    <dbReference type="NCBI Taxonomy" id="314236"/>
    <lineage>
        <taxon>Bacteria</taxon>
        <taxon>Pseudomonadati</taxon>
        <taxon>Pseudomonadota</taxon>
        <taxon>Alphaproteobacteria</taxon>
        <taxon>Hyphomicrobiales</taxon>
        <taxon>Phyllobacteriaceae</taxon>
        <taxon>Phyllobacterium</taxon>
    </lineage>
</organism>
<dbReference type="Proteomes" id="UP000253324">
    <property type="component" value="Unassembled WGS sequence"/>
</dbReference>
<evidence type="ECO:0000256" key="1">
    <source>
        <dbReference type="ARBA" id="ARBA00023015"/>
    </source>
</evidence>
<dbReference type="PROSITE" id="PS01124">
    <property type="entry name" value="HTH_ARAC_FAMILY_2"/>
    <property type="match status" value="1"/>
</dbReference>
<dbReference type="Pfam" id="PF12852">
    <property type="entry name" value="Cupin_6"/>
    <property type="match status" value="1"/>
</dbReference>
<dbReference type="InterPro" id="IPR032783">
    <property type="entry name" value="AraC_lig"/>
</dbReference>
<keyword evidence="1" id="KW-0805">Transcription regulation</keyword>
<reference evidence="5 6" key="1">
    <citation type="submission" date="2018-07" db="EMBL/GenBank/DDBJ databases">
        <title>Genomic Encyclopedia of Type Strains, Phase III (KMG-III): the genomes of soil and plant-associated and newly described type strains.</title>
        <authorList>
            <person name="Whitman W."/>
        </authorList>
    </citation>
    <scope>NUCLEOTIDE SEQUENCE [LARGE SCALE GENOMIC DNA]</scope>
    <source>
        <strain evidence="5 6">31-25a</strain>
    </source>
</reference>
<dbReference type="InterPro" id="IPR009057">
    <property type="entry name" value="Homeodomain-like_sf"/>
</dbReference>
<dbReference type="Pfam" id="PF12833">
    <property type="entry name" value="HTH_18"/>
    <property type="match status" value="1"/>
</dbReference>
<dbReference type="InterPro" id="IPR018060">
    <property type="entry name" value="HTH_AraC"/>
</dbReference>
<dbReference type="EMBL" id="QPJM01000008">
    <property type="protein sequence ID" value="RCW82339.1"/>
    <property type="molecule type" value="Genomic_DNA"/>
</dbReference>
<dbReference type="RefSeq" id="WP_114430808.1">
    <property type="nucleotide sequence ID" value="NZ_QPJM01000008.1"/>
</dbReference>
<dbReference type="InterPro" id="IPR050204">
    <property type="entry name" value="AraC_XylS_family_regulators"/>
</dbReference>
<evidence type="ECO:0000256" key="2">
    <source>
        <dbReference type="ARBA" id="ARBA00023125"/>
    </source>
</evidence>
<dbReference type="OrthoDB" id="9783876at2"/>
<proteinExistence type="predicted"/>
<dbReference type="SUPFAM" id="SSF51182">
    <property type="entry name" value="RmlC-like cupins"/>
    <property type="match status" value="1"/>
</dbReference>
<evidence type="ECO:0000313" key="5">
    <source>
        <dbReference type="EMBL" id="RCW82339.1"/>
    </source>
</evidence>
<protein>
    <submittedName>
        <fullName evidence="5">AraC-like DNA-binding protein</fullName>
    </submittedName>
</protein>
<sequence length="321" mass="35197">MDLLTDIFSSMRIRKAKFTTLDATAPWGVASTGDPAIKFVLVVRGSGVLTTRENPKPVSLRAGDVFIMFANEPYQVYDDEGSRMLDCLNVDALRKGNRIEFGGGGATTTFISGFFETEGLDARPLLNVLPKMLHLKSEQNRSRAFQSVLEMLAAESEAPGPGSDAVVRRLFELLFIHAIRVFIQQGAIPKRGWLAAVADKNLAPTINAIHAQLQTPWTVDQLAKIAGMSRSAFAARFKEVVGQAPLAYLTEWRIYKAAQQVERTTEKISVIGRGVGYQSEAAFAKAFKKVIGFRPSEYRKTATIVETNAGIAIVTQRQEAA</sequence>